<organism evidence="3 4">
    <name type="scientific">Thermocladium modestius</name>
    <dbReference type="NCBI Taxonomy" id="62609"/>
    <lineage>
        <taxon>Archaea</taxon>
        <taxon>Thermoproteota</taxon>
        <taxon>Thermoprotei</taxon>
        <taxon>Thermoproteales</taxon>
        <taxon>Thermoproteaceae</taxon>
        <taxon>Thermocladium</taxon>
    </lineage>
</organism>
<accession>A0A830GV90</accession>
<proteinExistence type="predicted"/>
<evidence type="ECO:0000313" key="3">
    <source>
        <dbReference type="EMBL" id="GGP20236.1"/>
    </source>
</evidence>
<dbReference type="SMART" id="SM00327">
    <property type="entry name" value="VWA"/>
    <property type="match status" value="1"/>
</dbReference>
<gene>
    <name evidence="3" type="ORF">GCM10007981_07490</name>
</gene>
<evidence type="ECO:0000256" key="1">
    <source>
        <dbReference type="SAM" id="MobiDB-lite"/>
    </source>
</evidence>
<feature type="compositionally biased region" description="Acidic residues" evidence="1">
    <location>
        <begin position="108"/>
        <end position="117"/>
    </location>
</feature>
<dbReference type="OrthoDB" id="64524at2157"/>
<evidence type="ECO:0000259" key="2">
    <source>
        <dbReference type="PROSITE" id="PS50234"/>
    </source>
</evidence>
<dbReference type="CDD" id="cd00198">
    <property type="entry name" value="vWFA"/>
    <property type="match status" value="1"/>
</dbReference>
<dbReference type="Pfam" id="PF00092">
    <property type="entry name" value="VWA"/>
    <property type="match status" value="1"/>
</dbReference>
<name>A0A830GV90_9CREN</name>
<evidence type="ECO:0000313" key="4">
    <source>
        <dbReference type="Proteomes" id="UP000610960"/>
    </source>
</evidence>
<protein>
    <recommendedName>
        <fullName evidence="2">VWFA domain-containing protein</fullName>
    </recommendedName>
</protein>
<reference evidence="3" key="2">
    <citation type="submission" date="2020-09" db="EMBL/GenBank/DDBJ databases">
        <authorList>
            <person name="Sun Q."/>
            <person name="Ohkuma M."/>
        </authorList>
    </citation>
    <scope>NUCLEOTIDE SEQUENCE</scope>
    <source>
        <strain evidence="3">JCM 10088</strain>
    </source>
</reference>
<feature type="domain" description="VWFA" evidence="2">
    <location>
        <begin position="309"/>
        <end position="483"/>
    </location>
</feature>
<dbReference type="AlphaFoldDB" id="A0A830GV90"/>
<dbReference type="InterPro" id="IPR036465">
    <property type="entry name" value="vWFA_dom_sf"/>
</dbReference>
<feature type="compositionally biased region" description="Basic and acidic residues" evidence="1">
    <location>
        <begin position="126"/>
        <end position="140"/>
    </location>
</feature>
<dbReference type="Proteomes" id="UP000610960">
    <property type="component" value="Unassembled WGS sequence"/>
</dbReference>
<comment type="caution">
    <text evidence="3">The sequence shown here is derived from an EMBL/GenBank/DDBJ whole genome shotgun (WGS) entry which is preliminary data.</text>
</comment>
<keyword evidence="4" id="KW-1185">Reference proteome</keyword>
<feature type="region of interest" description="Disordered" evidence="1">
    <location>
        <begin position="108"/>
        <end position="144"/>
    </location>
</feature>
<reference evidence="3" key="1">
    <citation type="journal article" date="2014" name="Int. J. Syst. Evol. Microbiol.">
        <title>Complete genome sequence of Corynebacterium casei LMG S-19264T (=DSM 44701T), isolated from a smear-ripened cheese.</title>
        <authorList>
            <consortium name="US DOE Joint Genome Institute (JGI-PGF)"/>
            <person name="Walter F."/>
            <person name="Albersmeier A."/>
            <person name="Kalinowski J."/>
            <person name="Ruckert C."/>
        </authorList>
    </citation>
    <scope>NUCLEOTIDE SEQUENCE</scope>
    <source>
        <strain evidence="3">JCM 10088</strain>
    </source>
</reference>
<dbReference type="InterPro" id="IPR002035">
    <property type="entry name" value="VWF_A"/>
</dbReference>
<dbReference type="Gene3D" id="3.40.50.410">
    <property type="entry name" value="von Willebrand factor, type A domain"/>
    <property type="match status" value="1"/>
</dbReference>
<dbReference type="EMBL" id="BMNL01000002">
    <property type="protein sequence ID" value="GGP20236.1"/>
    <property type="molecule type" value="Genomic_DNA"/>
</dbReference>
<feature type="region of interest" description="Disordered" evidence="1">
    <location>
        <begin position="217"/>
        <end position="238"/>
    </location>
</feature>
<feature type="compositionally biased region" description="Basic and acidic residues" evidence="1">
    <location>
        <begin position="218"/>
        <end position="230"/>
    </location>
</feature>
<dbReference type="PROSITE" id="PS50234">
    <property type="entry name" value="VWFA"/>
    <property type="match status" value="1"/>
</dbReference>
<dbReference type="SUPFAM" id="SSF53300">
    <property type="entry name" value="vWA-like"/>
    <property type="match status" value="1"/>
</dbReference>
<sequence>MPINLNFRESGSVAVYPDYVSQVLDKVYEYLSRDGRVVRPGSVRGFQSAVNDIVMRMMLSRNYDVKTMITRIGIENLFTSVETANPDDKIHVLEEAFQYAFNSMEQHEEEEAAEGLESDAGSGEGGKGKDNGNDEAKKELAPTNVESMGSVVTIDGSNNMVSAIYEALYGSVGTANFLNLAQLLNMFVDPMANITEKLKAVEKLSPYLTTYGLLSPQDKGKKADSLDSLRSKSRGPSSPASVVRVVKFTETTSYPTYVVSMREYKFGDGISSIDFDKTALNVSKKVMMGKPITQRDIIVKEYADIKMLDIVLCLDVSGSMRELSDGVTKIDIARDAISRYITFLSKTSDRLAMILFNFRADVLWKLHPVSKYRREMLEITKYIYAGGGTNISNALEKSMDVVAGMSGASRHLICVTDGRTVNAAKAIKDAVKLRRMGTTISTIAIGNNSDDDLLLRISKLGNGLYIKIGSMRDLDRALLMDKMMMH</sequence>